<dbReference type="GeneID" id="102804990"/>
<evidence type="ECO:0000313" key="1">
    <source>
        <dbReference type="Proteomes" id="UP000694865"/>
    </source>
</evidence>
<keyword evidence="1" id="KW-1185">Reference proteome</keyword>
<evidence type="ECO:0000313" key="2">
    <source>
        <dbReference type="RefSeq" id="XP_006823521.1"/>
    </source>
</evidence>
<proteinExistence type="predicted"/>
<dbReference type="SUPFAM" id="SSF53335">
    <property type="entry name" value="S-adenosyl-L-methionine-dependent methyltransferases"/>
    <property type="match status" value="1"/>
</dbReference>
<protein>
    <submittedName>
        <fullName evidence="2">Uncharacterized protein LOC102804990</fullName>
    </submittedName>
</protein>
<dbReference type="Gene3D" id="3.40.50.150">
    <property type="entry name" value="Vaccinia Virus protein VP39"/>
    <property type="match status" value="1"/>
</dbReference>
<dbReference type="InterPro" id="IPR029063">
    <property type="entry name" value="SAM-dependent_MTases_sf"/>
</dbReference>
<dbReference type="Proteomes" id="UP000694865">
    <property type="component" value="Unplaced"/>
</dbReference>
<dbReference type="Pfam" id="PF13489">
    <property type="entry name" value="Methyltransf_23"/>
    <property type="match status" value="1"/>
</dbReference>
<name>A0ABM0MU30_SACKO</name>
<sequence length="299" mass="34750">MAFEIKTKSITEDTIYYSQALHNLHSQVLDMNSLRKTWQQQWVDIVREKLNLTHCTDSVHILMIGAGNGYKDCQIVDYIAQKNPSVHCEVVEPDSNQMKSFREKASKITALYPAISFEYHAKTYQEYRNALQFEVDARRAPSFHLITCSHTLHYIDNWPRALDEMFGLLKCNGLLAITQATANGTFGRVVDMYRKQVNDKLDPDHHLTSDAVFNHLKEIGAHLERCPRSFKVDVTDIFDESSEIGNMLLDFILQRKDVRSTVPRVVMDEMLRFMKNESEMYNRRSFCTEKEEDIILIKS</sequence>
<gene>
    <name evidence="2" type="primary">LOC102804990</name>
</gene>
<reference evidence="2" key="1">
    <citation type="submission" date="2025-08" db="UniProtKB">
        <authorList>
            <consortium name="RefSeq"/>
        </authorList>
    </citation>
    <scope>IDENTIFICATION</scope>
    <source>
        <tissue evidence="2">Testes</tissue>
    </source>
</reference>
<dbReference type="RefSeq" id="XP_006823521.1">
    <property type="nucleotide sequence ID" value="XM_006823458.1"/>
</dbReference>
<accession>A0ABM0MU30</accession>
<organism evidence="1 2">
    <name type="scientific">Saccoglossus kowalevskii</name>
    <name type="common">Acorn worm</name>
    <dbReference type="NCBI Taxonomy" id="10224"/>
    <lineage>
        <taxon>Eukaryota</taxon>
        <taxon>Metazoa</taxon>
        <taxon>Hemichordata</taxon>
        <taxon>Enteropneusta</taxon>
        <taxon>Harrimaniidae</taxon>
        <taxon>Saccoglossus</taxon>
    </lineage>
</organism>